<dbReference type="PANTHER" id="PTHR43776">
    <property type="entry name" value="TRANSPORT ATP-BINDING PROTEIN"/>
    <property type="match status" value="1"/>
</dbReference>
<dbReference type="InterPro" id="IPR003439">
    <property type="entry name" value="ABC_transporter-like_ATP-bd"/>
</dbReference>
<dbReference type="EMBL" id="JAVFCB010000008">
    <property type="protein sequence ID" value="MDQ4215037.1"/>
    <property type="molecule type" value="Genomic_DNA"/>
</dbReference>
<reference evidence="6 7" key="1">
    <citation type="submission" date="2023-08" db="EMBL/GenBank/DDBJ databases">
        <title>Microbacterium sp. nov., isolated from a waste landfill.</title>
        <authorList>
            <person name="Wen W."/>
        </authorList>
    </citation>
    <scope>NUCLEOTIDE SEQUENCE [LARGE SCALE GENOMIC DNA]</scope>
    <source>
        <strain evidence="6 7">ASV81</strain>
    </source>
</reference>
<name>A0ABU0XIS1_9MICO</name>
<keyword evidence="4 6" id="KW-0067">ATP-binding</keyword>
<evidence type="ECO:0000259" key="5">
    <source>
        <dbReference type="PROSITE" id="PS50893"/>
    </source>
</evidence>
<dbReference type="Proteomes" id="UP001230289">
    <property type="component" value="Unassembled WGS sequence"/>
</dbReference>
<comment type="similarity">
    <text evidence="1">Belongs to the ABC transporter superfamily.</text>
</comment>
<keyword evidence="3" id="KW-0547">Nucleotide-binding</keyword>
<evidence type="ECO:0000256" key="3">
    <source>
        <dbReference type="ARBA" id="ARBA00022741"/>
    </source>
</evidence>
<dbReference type="InterPro" id="IPR017871">
    <property type="entry name" value="ABC_transporter-like_CS"/>
</dbReference>
<dbReference type="InterPro" id="IPR027417">
    <property type="entry name" value="P-loop_NTPase"/>
</dbReference>
<keyword evidence="7" id="KW-1185">Reference proteome</keyword>
<dbReference type="InterPro" id="IPR050319">
    <property type="entry name" value="ABC_transp_ATP-bind"/>
</dbReference>
<evidence type="ECO:0000256" key="2">
    <source>
        <dbReference type="ARBA" id="ARBA00022448"/>
    </source>
</evidence>
<evidence type="ECO:0000256" key="1">
    <source>
        <dbReference type="ARBA" id="ARBA00005417"/>
    </source>
</evidence>
<organism evidence="6 7">
    <name type="scientific">Microbacterium capsulatum</name>
    <dbReference type="NCBI Taxonomy" id="3041921"/>
    <lineage>
        <taxon>Bacteria</taxon>
        <taxon>Bacillati</taxon>
        <taxon>Actinomycetota</taxon>
        <taxon>Actinomycetes</taxon>
        <taxon>Micrococcales</taxon>
        <taxon>Microbacteriaceae</taxon>
        <taxon>Microbacterium</taxon>
    </lineage>
</organism>
<dbReference type="PROSITE" id="PS00211">
    <property type="entry name" value="ABC_TRANSPORTER_1"/>
    <property type="match status" value="1"/>
</dbReference>
<dbReference type="RefSeq" id="WP_308489988.1">
    <property type="nucleotide sequence ID" value="NZ_JAVFCB010000008.1"/>
</dbReference>
<dbReference type="PROSITE" id="PS50893">
    <property type="entry name" value="ABC_TRANSPORTER_2"/>
    <property type="match status" value="1"/>
</dbReference>
<dbReference type="GO" id="GO:0005524">
    <property type="term" value="F:ATP binding"/>
    <property type="evidence" value="ECO:0007669"/>
    <property type="project" value="UniProtKB-KW"/>
</dbReference>
<keyword evidence="2" id="KW-0813">Transport</keyword>
<evidence type="ECO:0000313" key="7">
    <source>
        <dbReference type="Proteomes" id="UP001230289"/>
    </source>
</evidence>
<dbReference type="CDD" id="cd03257">
    <property type="entry name" value="ABC_NikE_OppD_transporters"/>
    <property type="match status" value="1"/>
</dbReference>
<gene>
    <name evidence="6" type="ORF">RBR11_14030</name>
</gene>
<protein>
    <submittedName>
        <fullName evidence="6">ATP-binding cassette domain-containing protein</fullName>
    </submittedName>
</protein>
<sequence>MSDSDVLITVEGLTKRFGSARRGTLALDDVSFELRQGEVLGLVGESGSGKSTAIRCMVGLERSTGGTISYRGTPLRGASHADLQRYRREVQMVFQDPYSSLDPRMTVGQIVEEPMLVVGGFSARERRNRVVELMERVGLGEEHLNRYPRHFSGGQRQRIAIVRALSVGPKVLLCDEPVSALDVSVQAQVLNLLKDMQRELDLTVLFVAHDLAVVKYLCTSLVVLHHGVVAERGTVGQIYGDPQAGYTRDLLEAVPVPDVRIERERRAIRIAARARAAAGAGVR</sequence>
<evidence type="ECO:0000313" key="6">
    <source>
        <dbReference type="EMBL" id="MDQ4215037.1"/>
    </source>
</evidence>
<dbReference type="SUPFAM" id="SSF52540">
    <property type="entry name" value="P-loop containing nucleoside triphosphate hydrolases"/>
    <property type="match status" value="1"/>
</dbReference>
<accession>A0ABU0XIS1</accession>
<dbReference type="Gene3D" id="3.40.50.300">
    <property type="entry name" value="P-loop containing nucleotide triphosphate hydrolases"/>
    <property type="match status" value="1"/>
</dbReference>
<feature type="domain" description="ABC transporter" evidence="5">
    <location>
        <begin position="8"/>
        <end position="251"/>
    </location>
</feature>
<dbReference type="Pfam" id="PF00005">
    <property type="entry name" value="ABC_tran"/>
    <property type="match status" value="1"/>
</dbReference>
<comment type="caution">
    <text evidence="6">The sequence shown here is derived from an EMBL/GenBank/DDBJ whole genome shotgun (WGS) entry which is preliminary data.</text>
</comment>
<evidence type="ECO:0000256" key="4">
    <source>
        <dbReference type="ARBA" id="ARBA00022840"/>
    </source>
</evidence>
<proteinExistence type="inferred from homology"/>
<dbReference type="SMART" id="SM00382">
    <property type="entry name" value="AAA"/>
    <property type="match status" value="1"/>
</dbReference>
<dbReference type="PANTHER" id="PTHR43776:SF7">
    <property type="entry name" value="D,D-DIPEPTIDE TRANSPORT ATP-BINDING PROTEIN DDPF-RELATED"/>
    <property type="match status" value="1"/>
</dbReference>
<dbReference type="InterPro" id="IPR003593">
    <property type="entry name" value="AAA+_ATPase"/>
</dbReference>